<comment type="caution">
    <text evidence="1">The sequence shown here is derived from an EMBL/GenBank/DDBJ whole genome shotgun (WGS) entry which is preliminary data.</text>
</comment>
<dbReference type="InterPro" id="IPR025354">
    <property type="entry name" value="DUF4258"/>
</dbReference>
<dbReference type="Pfam" id="PF14076">
    <property type="entry name" value="DUF4258"/>
    <property type="match status" value="1"/>
</dbReference>
<keyword evidence="2" id="KW-1185">Reference proteome</keyword>
<organism evidence="1 2">
    <name type="scientific">Gordonia phosphorivorans</name>
    <dbReference type="NCBI Taxonomy" id="1056982"/>
    <lineage>
        <taxon>Bacteria</taxon>
        <taxon>Bacillati</taxon>
        <taxon>Actinomycetota</taxon>
        <taxon>Actinomycetes</taxon>
        <taxon>Mycobacteriales</taxon>
        <taxon>Gordoniaceae</taxon>
        <taxon>Gordonia</taxon>
    </lineage>
</organism>
<evidence type="ECO:0000313" key="2">
    <source>
        <dbReference type="Proteomes" id="UP001589783"/>
    </source>
</evidence>
<protein>
    <submittedName>
        <fullName evidence="1">DUF4258 domain-containing protein</fullName>
    </submittedName>
</protein>
<reference evidence="1 2" key="1">
    <citation type="submission" date="2024-09" db="EMBL/GenBank/DDBJ databases">
        <authorList>
            <person name="Sun Q."/>
            <person name="Mori K."/>
        </authorList>
    </citation>
    <scope>NUCLEOTIDE SEQUENCE [LARGE SCALE GENOMIC DNA]</scope>
    <source>
        <strain evidence="1 2">CCM 7957</strain>
    </source>
</reference>
<dbReference type="RefSeq" id="WP_382362279.1">
    <property type="nucleotide sequence ID" value="NZ_JBHLWV010000016.1"/>
</dbReference>
<sequence length="76" mass="8703">MVHLQITAHARRQCQRRKITEADIVVALRACHLHREGDNSNWVHQATVDDRELGIVTVERSCTGTLTVVTAWWRGE</sequence>
<gene>
    <name evidence="1" type="ORF">ACFFJD_06340</name>
</gene>
<dbReference type="Proteomes" id="UP001589783">
    <property type="component" value="Unassembled WGS sequence"/>
</dbReference>
<proteinExistence type="predicted"/>
<dbReference type="EMBL" id="JBHLWV010000016">
    <property type="protein sequence ID" value="MFC0314467.1"/>
    <property type="molecule type" value="Genomic_DNA"/>
</dbReference>
<name>A0ABV6H793_9ACTN</name>
<evidence type="ECO:0000313" key="1">
    <source>
        <dbReference type="EMBL" id="MFC0314467.1"/>
    </source>
</evidence>
<accession>A0ABV6H793</accession>